<keyword evidence="7" id="KW-1185">Reference proteome</keyword>
<feature type="DNA-binding region" description="H-T-H motif" evidence="4">
    <location>
        <begin position="38"/>
        <end position="57"/>
    </location>
</feature>
<dbReference type="PROSITE" id="PS50977">
    <property type="entry name" value="HTH_TETR_2"/>
    <property type="match status" value="1"/>
</dbReference>
<evidence type="ECO:0000313" key="6">
    <source>
        <dbReference type="EMBL" id="GAA1213290.1"/>
    </source>
</evidence>
<dbReference type="Pfam" id="PF00440">
    <property type="entry name" value="TetR_N"/>
    <property type="match status" value="1"/>
</dbReference>
<dbReference type="InterPro" id="IPR050109">
    <property type="entry name" value="HTH-type_TetR-like_transc_reg"/>
</dbReference>
<reference evidence="7" key="1">
    <citation type="journal article" date="2019" name="Int. J. Syst. Evol. Microbiol.">
        <title>The Global Catalogue of Microorganisms (GCM) 10K type strain sequencing project: providing services to taxonomists for standard genome sequencing and annotation.</title>
        <authorList>
            <consortium name="The Broad Institute Genomics Platform"/>
            <consortium name="The Broad Institute Genome Sequencing Center for Infectious Disease"/>
            <person name="Wu L."/>
            <person name="Ma J."/>
        </authorList>
    </citation>
    <scope>NUCLEOTIDE SEQUENCE [LARGE SCALE GENOMIC DNA]</scope>
    <source>
        <strain evidence="7">JCM 12762</strain>
    </source>
</reference>
<dbReference type="SUPFAM" id="SSF46689">
    <property type="entry name" value="Homeodomain-like"/>
    <property type="match status" value="1"/>
</dbReference>
<organism evidence="6 7">
    <name type="scientific">Rhodoglobus aureus</name>
    <dbReference type="NCBI Taxonomy" id="191497"/>
    <lineage>
        <taxon>Bacteria</taxon>
        <taxon>Bacillati</taxon>
        <taxon>Actinomycetota</taxon>
        <taxon>Actinomycetes</taxon>
        <taxon>Micrococcales</taxon>
        <taxon>Microbacteriaceae</taxon>
        <taxon>Rhodoglobus</taxon>
    </lineage>
</organism>
<gene>
    <name evidence="6" type="ORF">GCM10009655_10670</name>
</gene>
<dbReference type="InterPro" id="IPR001647">
    <property type="entry name" value="HTH_TetR"/>
</dbReference>
<evidence type="ECO:0000256" key="3">
    <source>
        <dbReference type="ARBA" id="ARBA00023163"/>
    </source>
</evidence>
<dbReference type="Proteomes" id="UP001500943">
    <property type="component" value="Unassembled WGS sequence"/>
</dbReference>
<evidence type="ECO:0000256" key="4">
    <source>
        <dbReference type="PROSITE-ProRule" id="PRU00335"/>
    </source>
</evidence>
<comment type="caution">
    <text evidence="6">The sequence shown here is derived from an EMBL/GenBank/DDBJ whole genome shotgun (WGS) entry which is preliminary data.</text>
</comment>
<dbReference type="PANTHER" id="PTHR30055">
    <property type="entry name" value="HTH-TYPE TRANSCRIPTIONAL REGULATOR RUTR"/>
    <property type="match status" value="1"/>
</dbReference>
<keyword evidence="3" id="KW-0804">Transcription</keyword>
<dbReference type="Gene3D" id="1.10.357.10">
    <property type="entry name" value="Tetracycline Repressor, domain 2"/>
    <property type="match status" value="1"/>
</dbReference>
<evidence type="ECO:0000313" key="7">
    <source>
        <dbReference type="Proteomes" id="UP001500943"/>
    </source>
</evidence>
<protein>
    <submittedName>
        <fullName evidence="6">TetR family transcriptional regulator</fullName>
    </submittedName>
</protein>
<dbReference type="InterPro" id="IPR009057">
    <property type="entry name" value="Homeodomain-like_sf"/>
</dbReference>
<name>A0ABP4G4A6_9MICO</name>
<evidence type="ECO:0000259" key="5">
    <source>
        <dbReference type="PROSITE" id="PS50977"/>
    </source>
</evidence>
<accession>A0ABP4G4A6</accession>
<feature type="domain" description="HTH tetR-type" evidence="5">
    <location>
        <begin position="15"/>
        <end position="75"/>
    </location>
</feature>
<proteinExistence type="predicted"/>
<dbReference type="InterPro" id="IPR023772">
    <property type="entry name" value="DNA-bd_HTH_TetR-type_CS"/>
</dbReference>
<keyword evidence="1" id="KW-0805">Transcription regulation</keyword>
<dbReference type="RefSeq" id="WP_343923865.1">
    <property type="nucleotide sequence ID" value="NZ_BAAAKW010000018.1"/>
</dbReference>
<evidence type="ECO:0000256" key="1">
    <source>
        <dbReference type="ARBA" id="ARBA00023015"/>
    </source>
</evidence>
<dbReference type="PANTHER" id="PTHR30055:SF238">
    <property type="entry name" value="MYCOFACTOCIN BIOSYNTHESIS TRANSCRIPTIONAL REGULATOR MFTR-RELATED"/>
    <property type="match status" value="1"/>
</dbReference>
<dbReference type="PROSITE" id="PS01081">
    <property type="entry name" value="HTH_TETR_1"/>
    <property type="match status" value="1"/>
</dbReference>
<dbReference type="EMBL" id="BAAAKW010000018">
    <property type="protein sequence ID" value="GAA1213290.1"/>
    <property type="molecule type" value="Genomic_DNA"/>
</dbReference>
<keyword evidence="2 4" id="KW-0238">DNA-binding</keyword>
<evidence type="ECO:0000256" key="2">
    <source>
        <dbReference type="ARBA" id="ARBA00023125"/>
    </source>
</evidence>
<sequence length="207" mass="22747">MPDTPPLGLRDRKRLETRLRIETAAVDIVTTEGLDGATVDMISERADISPRTFFNYFDSKEDAILGIQDVGEVQRAIASGVASAETDDLVSAIVSTMFQIFGPMAARTQLKTQRMALVKEHPRLLSRQIHQFTQLNSTMSAAVVEFLTKREATLPRDPEHVAEIAVATCVASVRIAVKEWIADGASADIDTMYLRAVGLTRETLTTL</sequence>